<dbReference type="GO" id="GO:0019706">
    <property type="term" value="F:protein-cysteine S-palmitoyltransferase activity"/>
    <property type="evidence" value="ECO:0007669"/>
    <property type="project" value="UniProtKB-EC"/>
</dbReference>
<evidence type="ECO:0000256" key="1">
    <source>
        <dbReference type="ARBA" id="ARBA00004141"/>
    </source>
</evidence>
<dbReference type="AlphaFoldDB" id="A0A9P6NRU7"/>
<feature type="region of interest" description="Disordered" evidence="11">
    <location>
        <begin position="98"/>
        <end position="223"/>
    </location>
</feature>
<keyword evidence="8 10" id="KW-0012">Acyltransferase</keyword>
<feature type="region of interest" description="Disordered" evidence="11">
    <location>
        <begin position="441"/>
        <end position="470"/>
    </location>
</feature>
<name>A0A9P6NRU7_9BASI</name>
<protein>
    <recommendedName>
        <fullName evidence="10">Palmitoyltransferase</fullName>
        <ecNumber evidence="10">2.3.1.225</ecNumber>
    </recommendedName>
</protein>
<dbReference type="Proteomes" id="UP000886653">
    <property type="component" value="Unassembled WGS sequence"/>
</dbReference>
<evidence type="ECO:0000256" key="9">
    <source>
        <dbReference type="ARBA" id="ARBA00048048"/>
    </source>
</evidence>
<dbReference type="GO" id="GO:0016020">
    <property type="term" value="C:membrane"/>
    <property type="evidence" value="ECO:0007669"/>
    <property type="project" value="UniProtKB-SubCell"/>
</dbReference>
<evidence type="ECO:0000256" key="2">
    <source>
        <dbReference type="ARBA" id="ARBA00022679"/>
    </source>
</evidence>
<keyword evidence="5 10" id="KW-0472">Membrane</keyword>
<dbReference type="OrthoDB" id="9909019at2759"/>
<comment type="similarity">
    <text evidence="10">Belongs to the DHHC palmitoyltransferase family.</text>
</comment>
<feature type="transmembrane region" description="Helical" evidence="10">
    <location>
        <begin position="33"/>
        <end position="57"/>
    </location>
</feature>
<feature type="compositionally biased region" description="Acidic residues" evidence="11">
    <location>
        <begin position="167"/>
        <end position="182"/>
    </location>
</feature>
<keyword evidence="4 10" id="KW-1133">Transmembrane helix</keyword>
<keyword evidence="14" id="KW-1185">Reference proteome</keyword>
<comment type="caution">
    <text evidence="13">The sequence shown here is derived from an EMBL/GenBank/DDBJ whole genome shotgun (WGS) entry which is preliminary data.</text>
</comment>
<evidence type="ECO:0000256" key="8">
    <source>
        <dbReference type="ARBA" id="ARBA00023315"/>
    </source>
</evidence>
<gene>
    <name evidence="13" type="ORF">CROQUDRAFT_669388</name>
</gene>
<dbReference type="InterPro" id="IPR039859">
    <property type="entry name" value="PFA4/ZDH16/20/ERF2-like"/>
</dbReference>
<evidence type="ECO:0000256" key="5">
    <source>
        <dbReference type="ARBA" id="ARBA00023136"/>
    </source>
</evidence>
<keyword evidence="7" id="KW-0449">Lipoprotein</keyword>
<keyword evidence="6" id="KW-0564">Palmitate</keyword>
<feature type="compositionally biased region" description="Polar residues" evidence="11">
    <location>
        <begin position="100"/>
        <end position="109"/>
    </location>
</feature>
<feature type="transmembrane region" description="Helical" evidence="10">
    <location>
        <begin position="344"/>
        <end position="367"/>
    </location>
</feature>
<comment type="catalytic activity">
    <reaction evidence="9 10">
        <text>L-cysteinyl-[protein] + hexadecanoyl-CoA = S-hexadecanoyl-L-cysteinyl-[protein] + CoA</text>
        <dbReference type="Rhea" id="RHEA:36683"/>
        <dbReference type="Rhea" id="RHEA-COMP:10131"/>
        <dbReference type="Rhea" id="RHEA-COMP:11032"/>
        <dbReference type="ChEBI" id="CHEBI:29950"/>
        <dbReference type="ChEBI" id="CHEBI:57287"/>
        <dbReference type="ChEBI" id="CHEBI:57379"/>
        <dbReference type="ChEBI" id="CHEBI:74151"/>
        <dbReference type="EC" id="2.3.1.225"/>
    </reaction>
</comment>
<evidence type="ECO:0000313" key="14">
    <source>
        <dbReference type="Proteomes" id="UP000886653"/>
    </source>
</evidence>
<organism evidence="13 14">
    <name type="scientific">Cronartium quercuum f. sp. fusiforme G11</name>
    <dbReference type="NCBI Taxonomy" id="708437"/>
    <lineage>
        <taxon>Eukaryota</taxon>
        <taxon>Fungi</taxon>
        <taxon>Dikarya</taxon>
        <taxon>Basidiomycota</taxon>
        <taxon>Pucciniomycotina</taxon>
        <taxon>Pucciniomycetes</taxon>
        <taxon>Pucciniales</taxon>
        <taxon>Coleosporiaceae</taxon>
        <taxon>Cronartium</taxon>
    </lineage>
</organism>
<feature type="compositionally biased region" description="Basic and acidic residues" evidence="11">
    <location>
        <begin position="203"/>
        <end position="215"/>
    </location>
</feature>
<dbReference type="PROSITE" id="PS50216">
    <property type="entry name" value="DHHC"/>
    <property type="match status" value="1"/>
</dbReference>
<dbReference type="Pfam" id="PF01529">
    <property type="entry name" value="DHHC"/>
    <property type="match status" value="1"/>
</dbReference>
<evidence type="ECO:0000256" key="6">
    <source>
        <dbReference type="ARBA" id="ARBA00023139"/>
    </source>
</evidence>
<reference evidence="13" key="1">
    <citation type="submission" date="2013-11" db="EMBL/GenBank/DDBJ databases">
        <title>Genome sequence of the fusiform rust pathogen reveals effectors for host alternation and coevolution with pine.</title>
        <authorList>
            <consortium name="DOE Joint Genome Institute"/>
            <person name="Smith K."/>
            <person name="Pendleton A."/>
            <person name="Kubisiak T."/>
            <person name="Anderson C."/>
            <person name="Salamov A."/>
            <person name="Aerts A."/>
            <person name="Riley R."/>
            <person name="Clum A."/>
            <person name="Lindquist E."/>
            <person name="Ence D."/>
            <person name="Campbell M."/>
            <person name="Kronenberg Z."/>
            <person name="Feau N."/>
            <person name="Dhillon B."/>
            <person name="Hamelin R."/>
            <person name="Burleigh J."/>
            <person name="Smith J."/>
            <person name="Yandell M."/>
            <person name="Nelson C."/>
            <person name="Grigoriev I."/>
            <person name="Davis J."/>
        </authorList>
    </citation>
    <scope>NUCLEOTIDE SEQUENCE</scope>
    <source>
        <strain evidence="13">G11</strain>
    </source>
</reference>
<sequence length="575" mass="64708">MPSMRLGTRPIIFRTDFNTSPWPFVRLIKELPLILVCLTFAWAQYTLAFSLVFSYLLLNRKLYGLGFAILVPFEISWVLAVSSLVTCITTGPGWVKDMSDSSSRSNDTLENGYPPNSALLEPTRPDFEDRQPPVTSDVLPSSSRGARRFPHPYAKPRNPLGYSGVTQEDEYEDEDEEDDFDLGIEGATPLLPTTRSSSSTSKIFEKLQPHLEPRSKLPRPSSSSLLPAYPVQPLHLPPSTMSFQEQVRAAEQRSTTRFDILSALNSIPPPPPPPFSSPFQPSAVSGIDTLMCKSDGSKRFCRKCNLLKADRAHHCSSCKKCVLRMDHHCPWLGGRCVGLHNQKYFVLFLIWTSITSIICAFGAVNGLSEFVTINANLSDDGFRLAPLNWAFLLLVGALFGMVLTGFGSYHLYLVSVNRTTIENMERSLRVRPTVSSESSTSYALLRSNSRPVNPNTNLSRSAETVQSTTQETLPSYDLPVYKSDDRLTRSERKKLESGSTKLNVYDLGSRLHNFKEVFGHHNQWWEWPLPLPPKGISNGYEYRVNTEHLAQLRELTAEVRLLPSNRTNELRFERP</sequence>
<dbReference type="EC" id="2.3.1.225" evidence="10"/>
<evidence type="ECO:0000256" key="4">
    <source>
        <dbReference type="ARBA" id="ARBA00022989"/>
    </source>
</evidence>
<evidence type="ECO:0000256" key="11">
    <source>
        <dbReference type="SAM" id="MobiDB-lite"/>
    </source>
</evidence>
<dbReference type="PANTHER" id="PTHR12246">
    <property type="entry name" value="PALMITOYLTRANSFERASE ZDHHC16"/>
    <property type="match status" value="1"/>
</dbReference>
<feature type="compositionally biased region" description="Low complexity" evidence="11">
    <location>
        <begin position="188"/>
        <end position="201"/>
    </location>
</feature>
<accession>A0A9P6NRU7</accession>
<proteinExistence type="inferred from homology"/>
<evidence type="ECO:0000256" key="3">
    <source>
        <dbReference type="ARBA" id="ARBA00022692"/>
    </source>
</evidence>
<comment type="subcellular location">
    <subcellularLocation>
        <location evidence="1">Membrane</location>
        <topology evidence="1">Multi-pass membrane protein</topology>
    </subcellularLocation>
</comment>
<keyword evidence="3 10" id="KW-0812">Transmembrane</keyword>
<feature type="transmembrane region" description="Helical" evidence="10">
    <location>
        <begin position="387"/>
        <end position="414"/>
    </location>
</feature>
<comment type="domain">
    <text evidence="10">The DHHC domain is required for palmitoyltransferase activity.</text>
</comment>
<dbReference type="InterPro" id="IPR001594">
    <property type="entry name" value="Palmitoyltrfase_DHHC"/>
</dbReference>
<keyword evidence="2 10" id="KW-0808">Transferase</keyword>
<feature type="domain" description="Palmitoyltransferase DHHC" evidence="12">
    <location>
        <begin position="297"/>
        <end position="426"/>
    </location>
</feature>
<evidence type="ECO:0000259" key="12">
    <source>
        <dbReference type="Pfam" id="PF01529"/>
    </source>
</evidence>
<evidence type="ECO:0000313" key="13">
    <source>
        <dbReference type="EMBL" id="KAG0149103.1"/>
    </source>
</evidence>
<dbReference type="EMBL" id="MU167230">
    <property type="protein sequence ID" value="KAG0149103.1"/>
    <property type="molecule type" value="Genomic_DNA"/>
</dbReference>
<evidence type="ECO:0000256" key="10">
    <source>
        <dbReference type="RuleBase" id="RU079119"/>
    </source>
</evidence>
<evidence type="ECO:0000256" key="7">
    <source>
        <dbReference type="ARBA" id="ARBA00023288"/>
    </source>
</evidence>